<gene>
    <name evidence="2" type="ORF">GCM10022295_88630</name>
</gene>
<accession>A0ABP6YX37</accession>
<protein>
    <submittedName>
        <fullName evidence="2">CHAT domain-containing protein</fullName>
    </submittedName>
</protein>
<dbReference type="SUPFAM" id="SSF48452">
    <property type="entry name" value="TPR-like"/>
    <property type="match status" value="1"/>
</dbReference>
<evidence type="ECO:0000259" key="1">
    <source>
        <dbReference type="Pfam" id="PF12770"/>
    </source>
</evidence>
<keyword evidence="3" id="KW-1185">Reference proteome</keyword>
<dbReference type="Proteomes" id="UP001500707">
    <property type="component" value="Unassembled WGS sequence"/>
</dbReference>
<name>A0ABP6YX37_9ACTN</name>
<comment type="caution">
    <text evidence="2">The sequence shown here is derived from an EMBL/GenBank/DDBJ whole genome shotgun (WGS) entry which is preliminary data.</text>
</comment>
<dbReference type="Gene3D" id="1.25.40.10">
    <property type="entry name" value="Tetratricopeptide repeat domain"/>
    <property type="match status" value="3"/>
</dbReference>
<evidence type="ECO:0000313" key="3">
    <source>
        <dbReference type="Proteomes" id="UP001500707"/>
    </source>
</evidence>
<reference evidence="3" key="1">
    <citation type="journal article" date="2019" name="Int. J. Syst. Evol. Microbiol.">
        <title>The Global Catalogue of Microorganisms (GCM) 10K type strain sequencing project: providing services to taxonomists for standard genome sequencing and annotation.</title>
        <authorList>
            <consortium name="The Broad Institute Genomics Platform"/>
            <consortium name="The Broad Institute Genome Sequencing Center for Infectious Disease"/>
            <person name="Wu L."/>
            <person name="Ma J."/>
        </authorList>
    </citation>
    <scope>NUCLEOTIDE SEQUENCE [LARGE SCALE GENOMIC DNA]</scope>
    <source>
        <strain evidence="3">JCM 17656</strain>
    </source>
</reference>
<dbReference type="Pfam" id="PF12770">
    <property type="entry name" value="CHAT"/>
    <property type="match status" value="1"/>
</dbReference>
<evidence type="ECO:0000313" key="2">
    <source>
        <dbReference type="EMBL" id="GAA3593358.1"/>
    </source>
</evidence>
<sequence length="1163" mass="125876">MTGALRRRLRAFAAGDHSQVLDDEAVNEASGLMQEAGPPYDVEVVHVVASLHWARHHAQVPPGVQGSDYRIALSLFQLLRASRPDLVPAELEAVVQELQVPDNPQELAEQALRLSISHFRSGDLGTLDAAIDLFQRASDAARTALERGTYLANVCSMTTRRAQCTKRLEDADRAVAVGRRAVAIATREAAALCLGYFGVALHQRYDLFEDLADSDAGIAMMRDAIEAGGADHSHRVQFTWNLGVMLANRYHRTRDEDDLEDGIASLQGALDLPTVGDMASTVSASLGTLLLERWDRGGDPADFDRAIGLARAAPGHPDLLTALGARYRRRFGRHGDIGDLDEAIRLTEAAVAATPPRHKDRPTHLGNLSAALRVRYAATGADDDLDRAIETGQRASEAIPADHDHRAMIYTDLMIALRMRYERTGSRDDLRAALLHGMTAFESDGADNATVLSNISVTARLQAEVTGASAMAQTAVYLARKALERAAEDDPARHTYLANLATALTSWADFGDDADRSDEAIQAARAAVEATPARHPDLPGRRSNLANGLMKNFRRTNDPEVLDEALSEFRACLDSAPQDIPVTARVRFNLAQALRARFDHDGDPESLYQAVRTFQEVADQPGAPTQERFRARVAHADLCMQGSPTDAAESYRIAIEELLPRLAWRGLDRFSQLYQLGRFPGLASDAAAAALTQGDPEQALRLLEQGRSVLWAHLMETRGDWKALSEQYPQLAVEFNEVCRLLDLNVVHFGDASRQGMGEQASEYAPAALTGRLRMAERHAGLLARIRALPGFDTFLSIPRFAELRRAANGGPVVVVNVSRHRCDALVLRPGHDDVLVVPLPALEFDEVLHRAHAFVQATAGTGSGSVDPGWLIHSRQTLLATTEWLWDQIVGPVLDSLLPDDSAAEPGLQRVWWCPTGPLGLLPLHAAGHHPGGVTTADRVISSYTPTLGALIHARSRPPAASGSRRVLAVGMSSTPPSEDEGLGDLPAVPQELQTLRERLGDDLLVLRDEQARCDRVKAAMRNHPWVHFACHGTHDSADPTRSGIVLGDGRLSVLDIAAEPVEGAELAFLSACHTARGRVDVADEAMHVAAAFHMAGYRHVIGTLWAVRDPIAPKVARAVYAGLGENASAAAVALHDAVTELRTGANPAPLATWASYLHIGP</sequence>
<feature type="domain" description="CHAT" evidence="1">
    <location>
        <begin position="882"/>
        <end position="1162"/>
    </location>
</feature>
<dbReference type="InterPro" id="IPR024983">
    <property type="entry name" value="CHAT_dom"/>
</dbReference>
<dbReference type="EMBL" id="BAABCE010000031">
    <property type="protein sequence ID" value="GAA3593358.1"/>
    <property type="molecule type" value="Genomic_DNA"/>
</dbReference>
<organism evidence="2 3">
    <name type="scientific">Streptomyces osmaniensis</name>
    <dbReference type="NCBI Taxonomy" id="593134"/>
    <lineage>
        <taxon>Bacteria</taxon>
        <taxon>Bacillati</taxon>
        <taxon>Actinomycetota</taxon>
        <taxon>Actinomycetes</taxon>
        <taxon>Kitasatosporales</taxon>
        <taxon>Streptomycetaceae</taxon>
        <taxon>Streptomyces</taxon>
    </lineage>
</organism>
<dbReference type="InterPro" id="IPR011990">
    <property type="entry name" value="TPR-like_helical_dom_sf"/>
</dbReference>
<proteinExistence type="predicted"/>